<keyword evidence="7" id="KW-1185">Reference proteome</keyword>
<sequence>MNRDDVAWSGYWPAAPTPFTATGALDTDGLGALMNLYADMRVDGVLVNGSTGEWYSQTEDERRTVTEVAVDAVAGRFPVVIGVSAYTETESSALAKHAESAGADGVLATPPPYVHPSPDEIVSYYDAVAGATQLPFMVYNWPRGVAVDMGSTPGLFSRLADIGNVAAIKDSTGDWLKMLDTVEAVSDRVRVFGSFLHRRGLATLLDLGGDGNIDGGGVGAPFAVPFYRAVADRDVETARMWADKYRAYSSRLIGGDYSGVYASPIPQLKAVMNLLGQPGGHVRPPLLPVTATDTLAALQTIVDESGVAEASARVLGAGHAA</sequence>
<evidence type="ECO:0000256" key="1">
    <source>
        <dbReference type="ARBA" id="ARBA00007592"/>
    </source>
</evidence>
<dbReference type="Proteomes" id="UP000077519">
    <property type="component" value="Unassembled WGS sequence"/>
</dbReference>
<evidence type="ECO:0000313" key="7">
    <source>
        <dbReference type="Proteomes" id="UP000077519"/>
    </source>
</evidence>
<dbReference type="SUPFAM" id="SSF51569">
    <property type="entry name" value="Aldolase"/>
    <property type="match status" value="1"/>
</dbReference>
<dbReference type="InterPro" id="IPR013785">
    <property type="entry name" value="Aldolase_TIM"/>
</dbReference>
<comment type="caution">
    <text evidence="6">The sequence shown here is derived from an EMBL/GenBank/DDBJ whole genome shotgun (WGS) entry which is preliminary data.</text>
</comment>
<reference evidence="6 7" key="1">
    <citation type="submission" date="2016-03" db="EMBL/GenBank/DDBJ databases">
        <title>Genome sequence of Rhodococcus kyotonensis KB10.</title>
        <authorList>
            <person name="Jeong H."/>
            <person name="Hong C.E."/>
            <person name="Jo S.H."/>
            <person name="Park J.M."/>
        </authorList>
    </citation>
    <scope>NUCLEOTIDE SEQUENCE [LARGE SCALE GENOMIC DNA]</scope>
    <source>
        <strain evidence="6 7">KB10</strain>
    </source>
</reference>
<feature type="active site" description="Proton donor/acceptor" evidence="4">
    <location>
        <position position="139"/>
    </location>
</feature>
<proteinExistence type="inferred from homology"/>
<dbReference type="Gene3D" id="3.20.20.70">
    <property type="entry name" value="Aldolase class I"/>
    <property type="match status" value="1"/>
</dbReference>
<dbReference type="InterPro" id="IPR002220">
    <property type="entry name" value="DapA-like"/>
</dbReference>
<dbReference type="PRINTS" id="PR00146">
    <property type="entry name" value="DHPICSNTHASE"/>
</dbReference>
<evidence type="ECO:0000313" key="6">
    <source>
        <dbReference type="EMBL" id="OAK51129.1"/>
    </source>
</evidence>
<evidence type="ECO:0000256" key="3">
    <source>
        <dbReference type="PIRNR" id="PIRNR001365"/>
    </source>
</evidence>
<dbReference type="RefSeq" id="WP_068431595.1">
    <property type="nucleotide sequence ID" value="NZ_LVHI01000040.1"/>
</dbReference>
<feature type="binding site" evidence="5">
    <location>
        <position position="51"/>
    </location>
    <ligand>
        <name>pyruvate</name>
        <dbReference type="ChEBI" id="CHEBI:15361"/>
    </ligand>
</feature>
<name>A0A177Y7E3_9NOCA</name>
<dbReference type="AlphaFoldDB" id="A0A177Y7E3"/>
<protein>
    <submittedName>
        <fullName evidence="6">Dihydrodipicolinate synthase family protein</fullName>
    </submittedName>
</protein>
<accession>A0A177Y7E3</accession>
<dbReference type="GO" id="GO:0008840">
    <property type="term" value="F:4-hydroxy-tetrahydrodipicolinate synthase activity"/>
    <property type="evidence" value="ECO:0007669"/>
    <property type="project" value="TreeGrafter"/>
</dbReference>
<dbReference type="PIRSF" id="PIRSF001365">
    <property type="entry name" value="DHDPS"/>
    <property type="match status" value="1"/>
</dbReference>
<feature type="active site" description="Schiff-base intermediate with substrate" evidence="4">
    <location>
        <position position="169"/>
    </location>
</feature>
<evidence type="ECO:0000256" key="4">
    <source>
        <dbReference type="PIRSR" id="PIRSR001365-1"/>
    </source>
</evidence>
<evidence type="ECO:0000256" key="2">
    <source>
        <dbReference type="ARBA" id="ARBA00023239"/>
    </source>
</evidence>
<dbReference type="PANTHER" id="PTHR12128:SF66">
    <property type="entry name" value="4-HYDROXY-2-OXOGLUTARATE ALDOLASE, MITOCHONDRIAL"/>
    <property type="match status" value="1"/>
</dbReference>
<organism evidence="6 7">
    <name type="scientific">Rhodococcoides kyotonense</name>
    <dbReference type="NCBI Taxonomy" id="398843"/>
    <lineage>
        <taxon>Bacteria</taxon>
        <taxon>Bacillati</taxon>
        <taxon>Actinomycetota</taxon>
        <taxon>Actinomycetes</taxon>
        <taxon>Mycobacteriales</taxon>
        <taxon>Nocardiaceae</taxon>
        <taxon>Rhodococcoides</taxon>
    </lineage>
</organism>
<gene>
    <name evidence="6" type="ORF">A3K89_12930</name>
</gene>
<dbReference type="CDD" id="cd00408">
    <property type="entry name" value="DHDPS-like"/>
    <property type="match status" value="1"/>
</dbReference>
<comment type="similarity">
    <text evidence="1 3">Belongs to the DapA family.</text>
</comment>
<keyword evidence="2 3" id="KW-0456">Lyase</keyword>
<evidence type="ECO:0000256" key="5">
    <source>
        <dbReference type="PIRSR" id="PIRSR001365-2"/>
    </source>
</evidence>
<feature type="binding site" evidence="5">
    <location>
        <position position="213"/>
    </location>
    <ligand>
        <name>pyruvate</name>
        <dbReference type="ChEBI" id="CHEBI:15361"/>
    </ligand>
</feature>
<dbReference type="PANTHER" id="PTHR12128">
    <property type="entry name" value="DIHYDRODIPICOLINATE SYNTHASE"/>
    <property type="match status" value="1"/>
</dbReference>
<dbReference type="SMART" id="SM01130">
    <property type="entry name" value="DHDPS"/>
    <property type="match status" value="1"/>
</dbReference>
<dbReference type="EMBL" id="LVHI01000040">
    <property type="protein sequence ID" value="OAK51129.1"/>
    <property type="molecule type" value="Genomic_DNA"/>
</dbReference>
<dbReference type="Pfam" id="PF00701">
    <property type="entry name" value="DHDPS"/>
    <property type="match status" value="1"/>
</dbReference>